<dbReference type="Gene3D" id="3.40.1360.10">
    <property type="match status" value="1"/>
</dbReference>
<dbReference type="Pfam" id="PF13155">
    <property type="entry name" value="Toprim_2"/>
    <property type="match status" value="1"/>
</dbReference>
<organism evidence="2 3">
    <name type="scientific">Dyadobacter chenhuakuii</name>
    <dbReference type="NCBI Taxonomy" id="2909339"/>
    <lineage>
        <taxon>Bacteria</taxon>
        <taxon>Pseudomonadati</taxon>
        <taxon>Bacteroidota</taxon>
        <taxon>Cytophagia</taxon>
        <taxon>Cytophagales</taxon>
        <taxon>Spirosomataceae</taxon>
        <taxon>Dyadobacter</taxon>
    </lineage>
</organism>
<dbReference type="Gene3D" id="3.90.580.10">
    <property type="entry name" value="Zinc finger, CHC2-type domain"/>
    <property type="match status" value="1"/>
</dbReference>
<dbReference type="Pfam" id="PF01807">
    <property type="entry name" value="Zn_ribbon_DnaG"/>
    <property type="match status" value="1"/>
</dbReference>
<dbReference type="GO" id="GO:0003677">
    <property type="term" value="F:DNA binding"/>
    <property type="evidence" value="ECO:0007669"/>
    <property type="project" value="InterPro"/>
</dbReference>
<proteinExistence type="predicted"/>
<dbReference type="AlphaFoldDB" id="A0A9X1Q935"/>
<dbReference type="EMBL" id="JAKFFV010000002">
    <property type="protein sequence ID" value="MCF2496754.1"/>
    <property type="molecule type" value="Genomic_DNA"/>
</dbReference>
<evidence type="ECO:0000313" key="2">
    <source>
        <dbReference type="EMBL" id="MCF2496754.1"/>
    </source>
</evidence>
<dbReference type="SUPFAM" id="SSF57783">
    <property type="entry name" value="Zinc beta-ribbon"/>
    <property type="match status" value="1"/>
</dbReference>
<dbReference type="GO" id="GO:0008270">
    <property type="term" value="F:zinc ion binding"/>
    <property type="evidence" value="ECO:0007669"/>
    <property type="project" value="InterPro"/>
</dbReference>
<sequence length="289" mass="33175">MRGNYQPLTLAEIKEMDIVEYLATVGHEPVKVRRTDHWYLSPLRNEKTASFKVNRKLNRWYDHGIGRGGNLVDFAIEFYSCSVGEVIKMFGNNLSLQQPRLSMVNISEDNASNAVQILSIQPISARSLFRYLESRKISQTVAKEYCQQVQYQIGGRQYFALGFQNDLGGYELRNSFSKVSSSPKSISTIKLNAQNVSVFEGFFDFLSYQALLLQTQKAPGDYVILNSISLFDRARPFMEKHRHINLYLDRDQAGRKCCEEAMSISEKYKDASGLYEGFKDLNEWLISSY</sequence>
<evidence type="ECO:0000313" key="3">
    <source>
        <dbReference type="Proteomes" id="UP001139411"/>
    </source>
</evidence>
<protein>
    <submittedName>
        <fullName evidence="2">Toprim domain-containing protein</fullName>
    </submittedName>
</protein>
<accession>A0A9X1Q935</accession>
<dbReference type="InterPro" id="IPR002694">
    <property type="entry name" value="Znf_CHC2"/>
</dbReference>
<comment type="caution">
    <text evidence="2">The sequence shown here is derived from an EMBL/GenBank/DDBJ whole genome shotgun (WGS) entry which is preliminary data.</text>
</comment>
<dbReference type="Proteomes" id="UP001139411">
    <property type="component" value="Unassembled WGS sequence"/>
</dbReference>
<dbReference type="GO" id="GO:0006260">
    <property type="term" value="P:DNA replication"/>
    <property type="evidence" value="ECO:0007669"/>
    <property type="project" value="InterPro"/>
</dbReference>
<name>A0A9X1Q935_9BACT</name>
<dbReference type="InterPro" id="IPR036977">
    <property type="entry name" value="DNA_primase_Znf_CHC2"/>
</dbReference>
<gene>
    <name evidence="2" type="ORF">L0661_00445</name>
</gene>
<feature type="domain" description="Zinc finger CHC2-type" evidence="1">
    <location>
        <begin position="28"/>
        <end position="97"/>
    </location>
</feature>
<dbReference type="GO" id="GO:0003899">
    <property type="term" value="F:DNA-directed RNA polymerase activity"/>
    <property type="evidence" value="ECO:0007669"/>
    <property type="project" value="InterPro"/>
</dbReference>
<reference evidence="2" key="1">
    <citation type="submission" date="2022-01" db="EMBL/GenBank/DDBJ databases">
        <title>Novel species in genus Dyadobacter.</title>
        <authorList>
            <person name="Ma C."/>
        </authorList>
    </citation>
    <scope>NUCLEOTIDE SEQUENCE</scope>
    <source>
        <strain evidence="2">CY357</strain>
    </source>
</reference>
<dbReference type="RefSeq" id="WP_235176406.1">
    <property type="nucleotide sequence ID" value="NZ_JAKFFV010000002.1"/>
</dbReference>
<evidence type="ECO:0000259" key="1">
    <source>
        <dbReference type="Pfam" id="PF01807"/>
    </source>
</evidence>